<evidence type="ECO:0000259" key="3">
    <source>
        <dbReference type="Pfam" id="PF01361"/>
    </source>
</evidence>
<dbReference type="NCBIfam" id="TIGR00013">
    <property type="entry name" value="taut"/>
    <property type="match status" value="1"/>
</dbReference>
<evidence type="ECO:0000256" key="1">
    <source>
        <dbReference type="ARBA" id="ARBA00006723"/>
    </source>
</evidence>
<dbReference type="SUPFAM" id="SSF55331">
    <property type="entry name" value="Tautomerase/MIF"/>
    <property type="match status" value="1"/>
</dbReference>
<dbReference type="NCBIfam" id="NF002571">
    <property type="entry name" value="PRK02220.1"/>
    <property type="match status" value="1"/>
</dbReference>
<dbReference type="PANTHER" id="PTHR35530:SF1">
    <property type="entry name" value="2-HYDROXYMUCONATE TAUTOMERASE"/>
    <property type="match status" value="1"/>
</dbReference>
<comment type="similarity">
    <text evidence="1">Belongs to the 4-oxalocrotonate tautomerase family.</text>
</comment>
<evidence type="ECO:0000256" key="2">
    <source>
        <dbReference type="ARBA" id="ARBA00023235"/>
    </source>
</evidence>
<dbReference type="EMBL" id="VSSQ01000012">
    <property type="protein sequence ID" value="MPL60533.1"/>
    <property type="molecule type" value="Genomic_DNA"/>
</dbReference>
<dbReference type="EC" id="5.3.2.6" evidence="4"/>
<feature type="domain" description="4-oxalocrotonate tautomerase-like" evidence="3">
    <location>
        <begin position="2"/>
        <end position="57"/>
    </location>
</feature>
<name>A0A644T0U4_9ZZZZ</name>
<sequence>MPIVQIDMLEGRTVDQRRELVKRVTEAISETASCPPSAVTIIIREISKEHLGQGGKLRADSN</sequence>
<dbReference type="PANTHER" id="PTHR35530">
    <property type="entry name" value="TAUTOMERASE-RELATED"/>
    <property type="match status" value="1"/>
</dbReference>
<keyword evidence="2 4" id="KW-0413">Isomerase</keyword>
<proteinExistence type="inferred from homology"/>
<dbReference type="InterPro" id="IPR004370">
    <property type="entry name" value="4-OT-like_dom"/>
</dbReference>
<dbReference type="AlphaFoldDB" id="A0A644T0U4"/>
<organism evidence="4">
    <name type="scientific">bioreactor metagenome</name>
    <dbReference type="NCBI Taxonomy" id="1076179"/>
    <lineage>
        <taxon>unclassified sequences</taxon>
        <taxon>metagenomes</taxon>
        <taxon>ecological metagenomes</taxon>
    </lineage>
</organism>
<dbReference type="Gene3D" id="3.30.429.10">
    <property type="entry name" value="Macrophage Migration Inhibitory Factor"/>
    <property type="match status" value="1"/>
</dbReference>
<protein>
    <submittedName>
        <fullName evidence="4">2-hydroxymuconate tautomerase</fullName>
        <ecNumber evidence="4">5.3.2.6</ecNumber>
    </submittedName>
</protein>
<reference evidence="4" key="1">
    <citation type="submission" date="2019-08" db="EMBL/GenBank/DDBJ databases">
        <authorList>
            <person name="Kucharzyk K."/>
            <person name="Murdoch R.W."/>
            <person name="Higgins S."/>
            <person name="Loffler F."/>
        </authorList>
    </citation>
    <scope>NUCLEOTIDE SEQUENCE</scope>
</reference>
<accession>A0A644T0U4</accession>
<dbReference type="Pfam" id="PF01361">
    <property type="entry name" value="Tautomerase"/>
    <property type="match status" value="1"/>
</dbReference>
<evidence type="ECO:0000313" key="4">
    <source>
        <dbReference type="EMBL" id="MPL60533.1"/>
    </source>
</evidence>
<dbReference type="InterPro" id="IPR018191">
    <property type="entry name" value="4-OT"/>
</dbReference>
<dbReference type="GO" id="GO:0016853">
    <property type="term" value="F:isomerase activity"/>
    <property type="evidence" value="ECO:0007669"/>
    <property type="project" value="UniProtKB-KW"/>
</dbReference>
<gene>
    <name evidence="4" type="primary">xylH_1</name>
    <name evidence="4" type="ORF">SDC9_06094</name>
</gene>
<comment type="caution">
    <text evidence="4">The sequence shown here is derived from an EMBL/GenBank/DDBJ whole genome shotgun (WGS) entry which is preliminary data.</text>
</comment>
<dbReference type="InterPro" id="IPR014347">
    <property type="entry name" value="Tautomerase/MIF_sf"/>
</dbReference>